<keyword evidence="5" id="KW-0029">Amino-acid transport</keyword>
<feature type="transmembrane region" description="Helical" evidence="9">
    <location>
        <begin position="572"/>
        <end position="591"/>
    </location>
</feature>
<dbReference type="Pfam" id="PF02653">
    <property type="entry name" value="BPD_transp_2"/>
    <property type="match status" value="1"/>
</dbReference>
<keyword evidence="7 9" id="KW-0472">Membrane</keyword>
<gene>
    <name evidence="10" type="ORF">BECKFW1821A_GA0114235_103610</name>
</gene>
<dbReference type="InterPro" id="IPR052157">
    <property type="entry name" value="BCAA_transport_permease"/>
</dbReference>
<evidence type="ECO:0000256" key="7">
    <source>
        <dbReference type="ARBA" id="ARBA00023136"/>
    </source>
</evidence>
<dbReference type="EMBL" id="CAADEW010000036">
    <property type="protein sequence ID" value="VFJ52390.1"/>
    <property type="molecule type" value="Genomic_DNA"/>
</dbReference>
<sequence length="608" mass="65971">MIKHWQPYARRILDAIGKIRRVQEKGALTLSTVTAVCLALIAILNSTPVLARHHGALLNAALDLPASVQTSLAPSVSHEVAPDPNVQPPDFETLLNGLKARKFSGKEQAVEALARFGDPRTVTVLQTMLEGRLYYRKSDGRVVGVRLVGGGSGKGIVATDMVNGQVFQVANKRKLKKIRVNNKLRRVLRALMAELMLSDPDPKIRLQSVEQMIKAVSSESARQVRALLTSETDPNVIAAANTLIALHDMGSGEREARLTAISVLAESDRPEARVRLVSLLERGRQGQYTEPDILVREKAERAIEAIDERLATYEFIETLFFGLSLGSVLLLIAIGLAITFGVMGVINMAHGELMMIGAYTTYITQQLMPNAMEWSLAVAIPAAFIVAGVVGIVIERTVVQFLYGRPLETLLATFGISLILQQLVRTTISAQNVAVSNPAWMSGSLQINPALAITYNRIYILIFAFMVFVVLLLILKKTWLGLSIRAVSQNRAMANAMGIRSEWVDALTFGLGAGVAGIAGVALSQLTNVGPNMGQAYIIDSFMVVVFSGVGNLWGTFVGAMSLGVVSKFLEPWAGAVLAKIIVLVFIILFIQKRPRGLFPQKGRAVES</sequence>
<evidence type="ECO:0000313" key="10">
    <source>
        <dbReference type="EMBL" id="VFJ52390.1"/>
    </source>
</evidence>
<feature type="transmembrane region" description="Helical" evidence="9">
    <location>
        <begin position="458"/>
        <end position="475"/>
    </location>
</feature>
<keyword evidence="6 9" id="KW-1133">Transmembrane helix</keyword>
<evidence type="ECO:0000256" key="5">
    <source>
        <dbReference type="ARBA" id="ARBA00022970"/>
    </source>
</evidence>
<feature type="transmembrane region" description="Helical" evidence="9">
    <location>
        <begin position="542"/>
        <end position="566"/>
    </location>
</feature>
<dbReference type="AlphaFoldDB" id="A0A450SGY5"/>
<dbReference type="GO" id="GO:0005886">
    <property type="term" value="C:plasma membrane"/>
    <property type="evidence" value="ECO:0007669"/>
    <property type="project" value="UniProtKB-SubCell"/>
</dbReference>
<dbReference type="InterPro" id="IPR011989">
    <property type="entry name" value="ARM-like"/>
</dbReference>
<evidence type="ECO:0000256" key="4">
    <source>
        <dbReference type="ARBA" id="ARBA00022692"/>
    </source>
</evidence>
<feature type="transmembrane region" description="Helical" evidence="9">
    <location>
        <begin position="319"/>
        <end position="346"/>
    </location>
</feature>
<dbReference type="InterPro" id="IPR017779">
    <property type="entry name" value="ABC_UrtB_bac"/>
</dbReference>
<evidence type="ECO:0000256" key="8">
    <source>
        <dbReference type="ARBA" id="ARBA00037998"/>
    </source>
</evidence>
<dbReference type="NCBIfam" id="TIGR03409">
    <property type="entry name" value="urea_trans_UrtB"/>
    <property type="match status" value="1"/>
</dbReference>
<evidence type="ECO:0000256" key="1">
    <source>
        <dbReference type="ARBA" id="ARBA00004429"/>
    </source>
</evidence>
<dbReference type="GO" id="GO:0006865">
    <property type="term" value="P:amino acid transport"/>
    <property type="evidence" value="ECO:0007669"/>
    <property type="project" value="UniProtKB-KW"/>
</dbReference>
<feature type="transmembrane region" description="Helical" evidence="9">
    <location>
        <begin position="374"/>
        <end position="394"/>
    </location>
</feature>
<evidence type="ECO:0000256" key="3">
    <source>
        <dbReference type="ARBA" id="ARBA00022475"/>
    </source>
</evidence>
<dbReference type="CDD" id="cd06582">
    <property type="entry name" value="TM_PBP1_LivH_like"/>
    <property type="match status" value="1"/>
</dbReference>
<evidence type="ECO:0000256" key="6">
    <source>
        <dbReference type="ARBA" id="ARBA00022989"/>
    </source>
</evidence>
<comment type="subcellular location">
    <subcellularLocation>
        <location evidence="1">Cell inner membrane</location>
        <topology evidence="1">Multi-pass membrane protein</topology>
    </subcellularLocation>
</comment>
<comment type="similarity">
    <text evidence="8">Belongs to the binding-protein-dependent transport system permease family. LivHM subfamily.</text>
</comment>
<dbReference type="GO" id="GO:0022857">
    <property type="term" value="F:transmembrane transporter activity"/>
    <property type="evidence" value="ECO:0007669"/>
    <property type="project" value="InterPro"/>
</dbReference>
<keyword evidence="4 9" id="KW-0812">Transmembrane</keyword>
<proteinExistence type="inferred from homology"/>
<dbReference type="Gene3D" id="1.25.10.10">
    <property type="entry name" value="Leucine-rich Repeat Variant"/>
    <property type="match status" value="1"/>
</dbReference>
<accession>A0A450SGY5</accession>
<reference evidence="10" key="1">
    <citation type="submission" date="2019-02" db="EMBL/GenBank/DDBJ databases">
        <authorList>
            <person name="Gruber-Vodicka R. H."/>
            <person name="Seah K. B. B."/>
        </authorList>
    </citation>
    <scope>NUCLEOTIDE SEQUENCE</scope>
    <source>
        <strain evidence="10">BECK_BZ15</strain>
    </source>
</reference>
<evidence type="ECO:0000256" key="2">
    <source>
        <dbReference type="ARBA" id="ARBA00022448"/>
    </source>
</evidence>
<evidence type="ECO:0000256" key="9">
    <source>
        <dbReference type="SAM" id="Phobius"/>
    </source>
</evidence>
<name>A0A450SGY5_9GAMM</name>
<dbReference type="InterPro" id="IPR016024">
    <property type="entry name" value="ARM-type_fold"/>
</dbReference>
<feature type="transmembrane region" description="Helical" evidence="9">
    <location>
        <begin position="26"/>
        <end position="44"/>
    </location>
</feature>
<dbReference type="PANTHER" id="PTHR11795">
    <property type="entry name" value="BRANCHED-CHAIN AMINO ACID TRANSPORT SYSTEM PERMEASE PROTEIN LIVH"/>
    <property type="match status" value="1"/>
</dbReference>
<protein>
    <submittedName>
        <fullName evidence="10">Amino acid/amide ABC transporter membrane protein 1, HAAT family</fullName>
    </submittedName>
</protein>
<keyword evidence="2" id="KW-0813">Transport</keyword>
<dbReference type="SUPFAM" id="SSF48371">
    <property type="entry name" value="ARM repeat"/>
    <property type="match status" value="1"/>
</dbReference>
<keyword evidence="3" id="KW-1003">Cell membrane</keyword>
<organism evidence="10">
    <name type="scientific">Candidatus Kentrum sp. FW</name>
    <dbReference type="NCBI Taxonomy" id="2126338"/>
    <lineage>
        <taxon>Bacteria</taxon>
        <taxon>Pseudomonadati</taxon>
        <taxon>Pseudomonadota</taxon>
        <taxon>Gammaproteobacteria</taxon>
        <taxon>Candidatus Kentrum</taxon>
    </lineage>
</organism>
<dbReference type="InterPro" id="IPR001851">
    <property type="entry name" value="ABC_transp_permease"/>
</dbReference>
<dbReference type="PANTHER" id="PTHR11795:SF447">
    <property type="entry name" value="ABC TRANSPORTER PERMEASE PROTEIN"/>
    <property type="match status" value="1"/>
</dbReference>